<dbReference type="PANTHER" id="PTHR43133:SF65">
    <property type="entry name" value="ECF RNA POLYMERASE SIGMA FACTOR SIGG"/>
    <property type="match status" value="1"/>
</dbReference>
<dbReference type="InterPro" id="IPR013249">
    <property type="entry name" value="RNA_pol_sigma70_r4_t2"/>
</dbReference>
<dbReference type="SUPFAM" id="SSF88659">
    <property type="entry name" value="Sigma3 and sigma4 domains of RNA polymerase sigma factors"/>
    <property type="match status" value="1"/>
</dbReference>
<evidence type="ECO:0000256" key="5">
    <source>
        <dbReference type="ARBA" id="ARBA00023125"/>
    </source>
</evidence>
<keyword evidence="6 7" id="KW-0804">Transcription</keyword>
<organism evidence="12 13">
    <name type="scientific">Streptomyces liangshanensis</name>
    <dbReference type="NCBI Taxonomy" id="2717324"/>
    <lineage>
        <taxon>Bacteria</taxon>
        <taxon>Bacillati</taxon>
        <taxon>Actinomycetota</taxon>
        <taxon>Actinomycetes</taxon>
        <taxon>Kitasatosporales</taxon>
        <taxon>Streptomycetaceae</taxon>
        <taxon>Streptomyces</taxon>
    </lineage>
</organism>
<keyword evidence="13" id="KW-1185">Reference proteome</keyword>
<dbReference type="PANTHER" id="PTHR43133">
    <property type="entry name" value="RNA POLYMERASE ECF-TYPE SIGMA FACTO"/>
    <property type="match status" value="1"/>
</dbReference>
<gene>
    <name evidence="12" type="ORF">HA039_25050</name>
</gene>
<dbReference type="GO" id="GO:0003677">
    <property type="term" value="F:DNA binding"/>
    <property type="evidence" value="ECO:0007669"/>
    <property type="project" value="UniProtKB-KW"/>
</dbReference>
<keyword evidence="5 7" id="KW-0238">DNA-binding</keyword>
<dbReference type="GO" id="GO:0016987">
    <property type="term" value="F:sigma factor activity"/>
    <property type="evidence" value="ECO:0007669"/>
    <property type="project" value="UniProtKB-KW"/>
</dbReference>
<dbReference type="InterPro" id="IPR014284">
    <property type="entry name" value="RNA_pol_sigma-70_dom"/>
</dbReference>
<dbReference type="Proteomes" id="UP000501179">
    <property type="component" value="Chromosome"/>
</dbReference>
<keyword evidence="3 7" id="KW-0805">Transcription regulation</keyword>
<dbReference type="RefSeq" id="WP_167033620.1">
    <property type="nucleotide sequence ID" value="NZ_CP050177.1"/>
</dbReference>
<evidence type="ECO:0000256" key="7">
    <source>
        <dbReference type="RuleBase" id="RU000716"/>
    </source>
</evidence>
<dbReference type="PROSITE" id="PS01063">
    <property type="entry name" value="SIGMA70_ECF"/>
    <property type="match status" value="1"/>
</dbReference>
<feature type="region of interest" description="Disordered" evidence="8">
    <location>
        <begin position="101"/>
        <end position="133"/>
    </location>
</feature>
<dbReference type="CDD" id="cd00531">
    <property type="entry name" value="NTF2_like"/>
    <property type="match status" value="1"/>
</dbReference>
<dbReference type="NCBIfam" id="TIGR02937">
    <property type="entry name" value="sigma70-ECF"/>
    <property type="match status" value="1"/>
</dbReference>
<dbReference type="Pfam" id="PF04542">
    <property type="entry name" value="Sigma70_r2"/>
    <property type="match status" value="1"/>
</dbReference>
<dbReference type="InterPro" id="IPR013325">
    <property type="entry name" value="RNA_pol_sigma_r2"/>
</dbReference>
<accession>A0A6G9H4R6</accession>
<dbReference type="InterPro" id="IPR032710">
    <property type="entry name" value="NTF2-like_dom_sf"/>
</dbReference>
<evidence type="ECO:0000259" key="9">
    <source>
        <dbReference type="Pfam" id="PF04542"/>
    </source>
</evidence>
<keyword evidence="12" id="KW-0548">Nucleotidyltransferase</keyword>
<sequence length="471" mass="51765">MTTGTAKCRTCGRPIETGGRPGRAASYCSQACRQRAYRERRQPDGPPVEELIAGIGGRLRRLRLAPAPAFRADVEAVSAQFARLRRLARLAGERVVTEPVVTEPGVTESPATEPAVTPARNVTAPGVTNPPRDEDAFAALTEEYRRELRAHCYRLLGSYDEAEDLTQEAFLRAWRAWETTGAIEHPRAWLYKIATHVCLDFLRKHHRSPTTYEPVPGMESGDGPPPPRLPWLQPFPDDQLPDVPAPQHDPDVRAVASETMELLFLTAIQRLPPRQRAAVILRDVAGWSAQETADLLGSSLASANSAVQRGRSALRAALPGRREDWSAAEPTADDLALLERYMEASARADIDAMVALVREDAVLTMPPNPFWFTTREALFGFVRPSLDPASPAYAGHWKHVRVHANGQLAVAGYLRRPGTSVHRAQTIDVLRVEEGAIAEITTFEPHLFASFGLPMTLPGSDESGSDEPRGR</sequence>
<comment type="similarity">
    <text evidence="1 7">Belongs to the sigma-70 factor family. ECF subfamily.</text>
</comment>
<dbReference type="InterPro" id="IPR037401">
    <property type="entry name" value="SnoaL-like"/>
</dbReference>
<feature type="domain" description="RNA polymerase sigma factor 70 region 4 type 2" evidence="10">
    <location>
        <begin position="263"/>
        <end position="314"/>
    </location>
</feature>
<evidence type="ECO:0000259" key="10">
    <source>
        <dbReference type="Pfam" id="PF08281"/>
    </source>
</evidence>
<comment type="subunit">
    <text evidence="2">Interacts transiently with the RNA polymerase catalytic core formed by RpoA, RpoB, RpoC and RpoZ (2 alpha, 1 beta, 1 beta' and 1 omega subunit) to form the RNA polymerase holoenzyme that can initiate transcription.</text>
</comment>
<feature type="domain" description="RNA polymerase sigma-70 region 2" evidence="9">
    <location>
        <begin position="141"/>
        <end position="207"/>
    </location>
</feature>
<evidence type="ECO:0000259" key="11">
    <source>
        <dbReference type="Pfam" id="PF12680"/>
    </source>
</evidence>
<feature type="compositionally biased region" description="Low complexity" evidence="8">
    <location>
        <begin position="101"/>
        <end position="110"/>
    </location>
</feature>
<dbReference type="GO" id="GO:0006950">
    <property type="term" value="P:response to stress"/>
    <property type="evidence" value="ECO:0007669"/>
    <property type="project" value="UniProtKB-ARBA"/>
</dbReference>
<dbReference type="Gene3D" id="1.10.1740.10">
    <property type="match status" value="1"/>
</dbReference>
<dbReference type="Pfam" id="PF08281">
    <property type="entry name" value="Sigma70_r4_2"/>
    <property type="match status" value="1"/>
</dbReference>
<evidence type="ECO:0000313" key="12">
    <source>
        <dbReference type="EMBL" id="QIQ05107.1"/>
    </source>
</evidence>
<dbReference type="InterPro" id="IPR039425">
    <property type="entry name" value="RNA_pol_sigma-70-like"/>
</dbReference>
<dbReference type="NCBIfam" id="NF006089">
    <property type="entry name" value="PRK08241.1"/>
    <property type="match status" value="1"/>
</dbReference>
<dbReference type="InterPro" id="IPR036388">
    <property type="entry name" value="WH-like_DNA-bd_sf"/>
</dbReference>
<dbReference type="InterPro" id="IPR000838">
    <property type="entry name" value="RNA_pol_sigma70_ECF_CS"/>
</dbReference>
<feature type="domain" description="SnoaL-like" evidence="11">
    <location>
        <begin position="339"/>
        <end position="440"/>
    </location>
</feature>
<dbReference type="SUPFAM" id="SSF54427">
    <property type="entry name" value="NTF2-like"/>
    <property type="match status" value="1"/>
</dbReference>
<dbReference type="GO" id="GO:0016779">
    <property type="term" value="F:nucleotidyltransferase activity"/>
    <property type="evidence" value="ECO:0007669"/>
    <property type="project" value="UniProtKB-KW"/>
</dbReference>
<dbReference type="NCBIfam" id="TIGR02960">
    <property type="entry name" value="SigX5"/>
    <property type="match status" value="1"/>
</dbReference>
<evidence type="ECO:0000256" key="8">
    <source>
        <dbReference type="SAM" id="MobiDB-lite"/>
    </source>
</evidence>
<name>A0A6G9H4R6_9ACTN</name>
<feature type="region of interest" description="Disordered" evidence="8">
    <location>
        <begin position="209"/>
        <end position="238"/>
    </location>
</feature>
<dbReference type="Gene3D" id="1.10.10.10">
    <property type="entry name" value="Winged helix-like DNA-binding domain superfamily/Winged helix DNA-binding domain"/>
    <property type="match status" value="1"/>
</dbReference>
<evidence type="ECO:0000313" key="13">
    <source>
        <dbReference type="Proteomes" id="UP000501179"/>
    </source>
</evidence>
<dbReference type="CDD" id="cd06171">
    <property type="entry name" value="Sigma70_r4"/>
    <property type="match status" value="1"/>
</dbReference>
<evidence type="ECO:0000256" key="2">
    <source>
        <dbReference type="ARBA" id="ARBA00011344"/>
    </source>
</evidence>
<evidence type="ECO:0000256" key="1">
    <source>
        <dbReference type="ARBA" id="ARBA00010641"/>
    </source>
</evidence>
<evidence type="ECO:0000256" key="6">
    <source>
        <dbReference type="ARBA" id="ARBA00023163"/>
    </source>
</evidence>
<dbReference type="GO" id="GO:0006352">
    <property type="term" value="P:DNA-templated transcription initiation"/>
    <property type="evidence" value="ECO:0007669"/>
    <property type="project" value="InterPro"/>
</dbReference>
<evidence type="ECO:0000256" key="3">
    <source>
        <dbReference type="ARBA" id="ARBA00023015"/>
    </source>
</evidence>
<evidence type="ECO:0000256" key="4">
    <source>
        <dbReference type="ARBA" id="ARBA00023082"/>
    </source>
</evidence>
<proteinExistence type="inferred from homology"/>
<dbReference type="Gene3D" id="3.10.450.50">
    <property type="match status" value="1"/>
</dbReference>
<dbReference type="InterPro" id="IPR014305">
    <property type="entry name" value="RNA_pol_sigma-G_actinobac"/>
</dbReference>
<protein>
    <recommendedName>
        <fullName evidence="7">RNA polymerase sigma factor</fullName>
    </recommendedName>
</protein>
<dbReference type="EMBL" id="CP050177">
    <property type="protein sequence ID" value="QIQ05107.1"/>
    <property type="molecule type" value="Genomic_DNA"/>
</dbReference>
<dbReference type="InterPro" id="IPR013324">
    <property type="entry name" value="RNA_pol_sigma_r3/r4-like"/>
</dbReference>
<dbReference type="InterPro" id="IPR007627">
    <property type="entry name" value="RNA_pol_sigma70_r2"/>
</dbReference>
<reference evidence="12 13" key="1">
    <citation type="submission" date="2020-03" db="EMBL/GenBank/DDBJ databases">
        <title>A novel species.</title>
        <authorList>
            <person name="Gao J."/>
        </authorList>
    </citation>
    <scope>NUCLEOTIDE SEQUENCE [LARGE SCALE GENOMIC DNA]</scope>
    <source>
        <strain evidence="12 13">QMT-12</strain>
    </source>
</reference>
<keyword evidence="12" id="KW-0808">Transferase</keyword>
<dbReference type="Pfam" id="PF12680">
    <property type="entry name" value="SnoaL_2"/>
    <property type="match status" value="1"/>
</dbReference>
<dbReference type="AlphaFoldDB" id="A0A6G9H4R6"/>
<dbReference type="KEGG" id="slia:HA039_25050"/>
<keyword evidence="4 7" id="KW-0731">Sigma factor</keyword>
<dbReference type="SUPFAM" id="SSF88946">
    <property type="entry name" value="Sigma2 domain of RNA polymerase sigma factors"/>
    <property type="match status" value="1"/>
</dbReference>